<dbReference type="Pfam" id="PF17917">
    <property type="entry name" value="RT_RNaseH"/>
    <property type="match status" value="1"/>
</dbReference>
<evidence type="ECO:0000256" key="4">
    <source>
        <dbReference type="ARBA" id="ARBA00022759"/>
    </source>
</evidence>
<dbReference type="Proteomes" id="UP000288805">
    <property type="component" value="Unassembled WGS sequence"/>
</dbReference>
<proteinExistence type="predicted"/>
<dbReference type="InterPro" id="IPR043502">
    <property type="entry name" value="DNA/RNA_pol_sf"/>
</dbReference>
<dbReference type="EMBL" id="QGNW01000099">
    <property type="protein sequence ID" value="RVW97547.1"/>
    <property type="molecule type" value="Genomic_DNA"/>
</dbReference>
<evidence type="ECO:0000313" key="9">
    <source>
        <dbReference type="EMBL" id="RVW97547.1"/>
    </source>
</evidence>
<keyword evidence="4" id="KW-0255">Endonuclease</keyword>
<organism evidence="9 10">
    <name type="scientific">Vitis vinifera</name>
    <name type="common">Grape</name>
    <dbReference type="NCBI Taxonomy" id="29760"/>
    <lineage>
        <taxon>Eukaryota</taxon>
        <taxon>Viridiplantae</taxon>
        <taxon>Streptophyta</taxon>
        <taxon>Embryophyta</taxon>
        <taxon>Tracheophyta</taxon>
        <taxon>Spermatophyta</taxon>
        <taxon>Magnoliopsida</taxon>
        <taxon>eudicotyledons</taxon>
        <taxon>Gunneridae</taxon>
        <taxon>Pentapetalae</taxon>
        <taxon>rosids</taxon>
        <taxon>Vitales</taxon>
        <taxon>Vitaceae</taxon>
        <taxon>Viteae</taxon>
        <taxon>Vitis</taxon>
    </lineage>
</organism>
<evidence type="ECO:0000313" key="10">
    <source>
        <dbReference type="Proteomes" id="UP000288805"/>
    </source>
</evidence>
<feature type="domain" description="Reverse transcriptase RNase H-like" evidence="8">
    <location>
        <begin position="306"/>
        <end position="372"/>
    </location>
</feature>
<evidence type="ECO:0000259" key="8">
    <source>
        <dbReference type="Pfam" id="PF17917"/>
    </source>
</evidence>
<dbReference type="InterPro" id="IPR041373">
    <property type="entry name" value="RT_RNaseH"/>
</dbReference>
<dbReference type="AlphaFoldDB" id="A0A438ILF6"/>
<evidence type="ECO:0000256" key="3">
    <source>
        <dbReference type="ARBA" id="ARBA00022722"/>
    </source>
</evidence>
<evidence type="ECO:0000256" key="5">
    <source>
        <dbReference type="ARBA" id="ARBA00022801"/>
    </source>
</evidence>
<dbReference type="PANTHER" id="PTHR48475">
    <property type="entry name" value="RIBONUCLEASE H"/>
    <property type="match status" value="1"/>
</dbReference>
<keyword evidence="3" id="KW-0540">Nuclease</keyword>
<dbReference type="GO" id="GO:0003964">
    <property type="term" value="F:RNA-directed DNA polymerase activity"/>
    <property type="evidence" value="ECO:0007669"/>
    <property type="project" value="UniProtKB-KW"/>
</dbReference>
<dbReference type="PANTHER" id="PTHR48475:SF2">
    <property type="entry name" value="RIBONUCLEASE H"/>
    <property type="match status" value="1"/>
</dbReference>
<dbReference type="InterPro" id="IPR005162">
    <property type="entry name" value="Retrotrans_gag_dom"/>
</dbReference>
<reference evidence="9 10" key="1">
    <citation type="journal article" date="2018" name="PLoS Genet.">
        <title>Population sequencing reveals clonal diversity and ancestral inbreeding in the grapevine cultivar Chardonnay.</title>
        <authorList>
            <person name="Roach M.J."/>
            <person name="Johnson D.L."/>
            <person name="Bohlmann J."/>
            <person name="van Vuuren H.J."/>
            <person name="Jones S.J."/>
            <person name="Pretorius I.S."/>
            <person name="Schmidt S.A."/>
            <person name="Borneman A.R."/>
        </authorList>
    </citation>
    <scope>NUCLEOTIDE SEQUENCE [LARGE SCALE GENOMIC DNA]</scope>
    <source>
        <strain evidence="10">cv. Chardonnay</strain>
        <tissue evidence="9">Leaf</tissue>
    </source>
</reference>
<evidence type="ECO:0000256" key="6">
    <source>
        <dbReference type="ARBA" id="ARBA00022918"/>
    </source>
</evidence>
<keyword evidence="6" id="KW-0695">RNA-directed DNA polymerase</keyword>
<protein>
    <recommendedName>
        <fullName evidence="11">Retrotransposon gag domain-containing protein</fullName>
    </recommendedName>
</protein>
<keyword evidence="1" id="KW-0808">Transferase</keyword>
<keyword evidence="5" id="KW-0378">Hydrolase</keyword>
<feature type="domain" description="Retrotransposon gag" evidence="7">
    <location>
        <begin position="56"/>
        <end position="127"/>
    </location>
</feature>
<evidence type="ECO:0000259" key="7">
    <source>
        <dbReference type="Pfam" id="PF03732"/>
    </source>
</evidence>
<evidence type="ECO:0000256" key="2">
    <source>
        <dbReference type="ARBA" id="ARBA00022695"/>
    </source>
</evidence>
<name>A0A438ILF6_VITVI</name>
<gene>
    <name evidence="9" type="ORF">CK203_046497</name>
</gene>
<dbReference type="SUPFAM" id="SSF56672">
    <property type="entry name" value="DNA/RNA polymerases"/>
    <property type="match status" value="1"/>
</dbReference>
<sequence length="418" mass="47659">MLSTPFSPRVINYEPPKGFLVPKFSVYDGFSDPFDHIMHYQQLMTLDIGNDMLLCKVFPASLQGQALSWFHRLPTNSVDNFRDLSEAFIGQYLCLARHKQNISTLQNIKQSICPGTPFFESLAKKSPTTMDDLFWHANKYSMLEDDVRAATQQILVTGHSARSEAVKSLKLSSQRGPLDRRQGEQHQQALLTPLTLTYEKLFPLIRKLLGFMVTQRGIKVNLDQIKAIASALALKNKKDLQHLIDKLVMLGRFIARFKDKLRRVFLALREANAMGWTKSCQNAFEGIKHYLAQPFILSSPQPGERRAMTDVETRYLRMEQTTLALRIAAQKLRLYFQAHPITMLTNQPLRSVLHKLDISGRILQWAIELSEYIIEYQPRLSMKGQVMADVIAEVPQPSTPSIESSKAGWWTLHDDGAS</sequence>
<dbReference type="InterPro" id="IPR043128">
    <property type="entry name" value="Rev_trsase/Diguanyl_cyclase"/>
</dbReference>
<dbReference type="GO" id="GO:0004519">
    <property type="term" value="F:endonuclease activity"/>
    <property type="evidence" value="ECO:0007669"/>
    <property type="project" value="UniProtKB-KW"/>
</dbReference>
<accession>A0A438ILF6</accession>
<evidence type="ECO:0000256" key="1">
    <source>
        <dbReference type="ARBA" id="ARBA00022679"/>
    </source>
</evidence>
<keyword evidence="2" id="KW-0548">Nucleotidyltransferase</keyword>
<dbReference type="GO" id="GO:0016787">
    <property type="term" value="F:hydrolase activity"/>
    <property type="evidence" value="ECO:0007669"/>
    <property type="project" value="UniProtKB-KW"/>
</dbReference>
<evidence type="ECO:0008006" key="11">
    <source>
        <dbReference type="Google" id="ProtNLM"/>
    </source>
</evidence>
<dbReference type="Pfam" id="PF03732">
    <property type="entry name" value="Retrotrans_gag"/>
    <property type="match status" value="1"/>
</dbReference>
<comment type="caution">
    <text evidence="9">The sequence shown here is derived from an EMBL/GenBank/DDBJ whole genome shotgun (WGS) entry which is preliminary data.</text>
</comment>
<dbReference type="Gene3D" id="3.30.70.270">
    <property type="match status" value="1"/>
</dbReference>